<accession>A0A975BMY9</accession>
<dbReference type="KEGG" id="dmm:dnm_045530"/>
<protein>
    <submittedName>
        <fullName evidence="1">Uncharacterized protein</fullName>
    </submittedName>
</protein>
<name>A0A975BMY9_9BACT</name>
<dbReference type="EMBL" id="CP061800">
    <property type="protein sequence ID" value="QTA88507.1"/>
    <property type="molecule type" value="Genomic_DNA"/>
</dbReference>
<dbReference type="Proteomes" id="UP000663722">
    <property type="component" value="Chromosome"/>
</dbReference>
<proteinExistence type="predicted"/>
<reference evidence="1" key="1">
    <citation type="journal article" date="2021" name="Microb. Physiol.">
        <title>Proteogenomic Insights into the Physiology of Marine, Sulfate-Reducing, Filamentous Desulfonema limicola and Desulfonema magnum.</title>
        <authorList>
            <person name="Schnaars V."/>
            <person name="Wohlbrand L."/>
            <person name="Scheve S."/>
            <person name="Hinrichs C."/>
            <person name="Reinhardt R."/>
            <person name="Rabus R."/>
        </authorList>
    </citation>
    <scope>NUCLEOTIDE SEQUENCE</scope>
    <source>
        <strain evidence="1">4be13</strain>
    </source>
</reference>
<gene>
    <name evidence="1" type="ORF">dnm_045530</name>
</gene>
<evidence type="ECO:0000313" key="1">
    <source>
        <dbReference type="EMBL" id="QTA88507.1"/>
    </source>
</evidence>
<sequence length="37" mass="3926">MSTASMGLIFFANSGEIRLFPSRAADPSGKKTGLLPR</sequence>
<evidence type="ECO:0000313" key="2">
    <source>
        <dbReference type="Proteomes" id="UP000663722"/>
    </source>
</evidence>
<keyword evidence="2" id="KW-1185">Reference proteome</keyword>
<dbReference type="AlphaFoldDB" id="A0A975BMY9"/>
<organism evidence="1 2">
    <name type="scientific">Desulfonema magnum</name>
    <dbReference type="NCBI Taxonomy" id="45655"/>
    <lineage>
        <taxon>Bacteria</taxon>
        <taxon>Pseudomonadati</taxon>
        <taxon>Thermodesulfobacteriota</taxon>
        <taxon>Desulfobacteria</taxon>
        <taxon>Desulfobacterales</taxon>
        <taxon>Desulfococcaceae</taxon>
        <taxon>Desulfonema</taxon>
    </lineage>
</organism>